<proteinExistence type="predicted"/>
<dbReference type="AlphaFoldDB" id="A0A4E0R5I4"/>
<dbReference type="Proteomes" id="UP000230066">
    <property type="component" value="Unassembled WGS sequence"/>
</dbReference>
<name>A0A4E0R5I4_FASHE</name>
<reference evidence="1" key="1">
    <citation type="submission" date="2019-03" db="EMBL/GenBank/DDBJ databases">
        <title>Improved annotation for the trematode Fasciola hepatica.</title>
        <authorList>
            <person name="Choi Y.-J."/>
            <person name="Martin J."/>
            <person name="Mitreva M."/>
        </authorList>
    </citation>
    <scope>NUCLEOTIDE SEQUENCE [LARGE SCALE GENOMIC DNA]</scope>
</reference>
<gene>
    <name evidence="1" type="ORF">D915_007842</name>
</gene>
<organism evidence="1 2">
    <name type="scientific">Fasciola hepatica</name>
    <name type="common">Liver fluke</name>
    <dbReference type="NCBI Taxonomy" id="6192"/>
    <lineage>
        <taxon>Eukaryota</taxon>
        <taxon>Metazoa</taxon>
        <taxon>Spiralia</taxon>
        <taxon>Lophotrochozoa</taxon>
        <taxon>Platyhelminthes</taxon>
        <taxon>Trematoda</taxon>
        <taxon>Digenea</taxon>
        <taxon>Plagiorchiida</taxon>
        <taxon>Echinostomata</taxon>
        <taxon>Echinostomatoidea</taxon>
        <taxon>Fasciolidae</taxon>
        <taxon>Fasciola</taxon>
    </lineage>
</organism>
<evidence type="ECO:0000313" key="1">
    <source>
        <dbReference type="EMBL" id="THD21464.1"/>
    </source>
</evidence>
<comment type="caution">
    <text evidence="1">The sequence shown here is derived from an EMBL/GenBank/DDBJ whole genome shotgun (WGS) entry which is preliminary data.</text>
</comment>
<evidence type="ECO:0000313" key="2">
    <source>
        <dbReference type="Proteomes" id="UP000230066"/>
    </source>
</evidence>
<sequence length="298" mass="32848">MWAFQKFIYIIDGLTNYTKASRTVQVFSSSFFRQASALLKRGNVDDAESLLKAVLSPARTSYPSSDTPNGNTTDGDSAVFSLSSLGSSGFLGPPGSSPEPNGHSGLMNKERVMPLWLLIEQAAKEGRTQLTRLAKFDISSWALEARIELPIVLSALRNLAIVYQRQGLQPLACLLRHWIYVMTTNPTAVASSTVANAAQTTSSSIIPVPPATNSIQPVSSPRSDLIRDMTASFRSSPGPFVVSDSVRFRLNVPLPSAQLKYYHVLFHRHCYALEFIKSLIIMIRLSFGFVPDFVKFHF</sequence>
<dbReference type="EMBL" id="JXXN02003511">
    <property type="protein sequence ID" value="THD21464.1"/>
    <property type="molecule type" value="Genomic_DNA"/>
</dbReference>
<keyword evidence="2" id="KW-1185">Reference proteome</keyword>
<protein>
    <submittedName>
        <fullName evidence="1">Kinesin light chain</fullName>
    </submittedName>
</protein>
<accession>A0A4E0R5I4</accession>